<sequence>MFKVTLRGRQTVEVDLERELSILAAAARGEVPLTHTCGGHARCGTCLVTVEEGADHLSPVGASEARILKVLKAAPGQRLGCQAWANGDVTCKVD</sequence>
<dbReference type="AlphaFoldDB" id="A0AA48K998"/>
<dbReference type="SUPFAM" id="SSF54292">
    <property type="entry name" value="2Fe-2S ferredoxin-like"/>
    <property type="match status" value="1"/>
</dbReference>
<feature type="domain" description="2Fe-2S ferredoxin-type" evidence="1">
    <location>
        <begin position="2"/>
        <end position="94"/>
    </location>
</feature>
<proteinExistence type="predicted"/>
<dbReference type="InterPro" id="IPR012675">
    <property type="entry name" value="Beta-grasp_dom_sf"/>
</dbReference>
<dbReference type="EMBL" id="AP027080">
    <property type="protein sequence ID" value="BDU72890.1"/>
    <property type="molecule type" value="Genomic_DNA"/>
</dbReference>
<dbReference type="RefSeq" id="WP_316415804.1">
    <property type="nucleotide sequence ID" value="NZ_AP027080.1"/>
</dbReference>
<name>A0AA48K998_9BACT</name>
<dbReference type="GO" id="GO:0051536">
    <property type="term" value="F:iron-sulfur cluster binding"/>
    <property type="evidence" value="ECO:0007669"/>
    <property type="project" value="InterPro"/>
</dbReference>
<dbReference type="InterPro" id="IPR036010">
    <property type="entry name" value="2Fe-2S_ferredoxin-like_sf"/>
</dbReference>
<reference evidence="3" key="1">
    <citation type="journal article" date="2023" name="Int. J. Syst. Evol. Microbiol.">
        <title>Mesoterricola silvestris gen. nov., sp. nov., Mesoterricola sediminis sp. nov., Geothrix oryzae sp. nov., Geothrix edaphica sp. nov., Geothrix rubra sp. nov., and Geothrix limicola sp. nov., six novel members of Acidobacteriota isolated from soils.</title>
        <authorList>
            <person name="Itoh H."/>
            <person name="Sugisawa Y."/>
            <person name="Mise K."/>
            <person name="Xu Z."/>
            <person name="Kuniyasu M."/>
            <person name="Ushijima N."/>
            <person name="Kawano K."/>
            <person name="Kobayashi E."/>
            <person name="Shiratori Y."/>
            <person name="Masuda Y."/>
            <person name="Senoo K."/>
        </authorList>
    </citation>
    <scope>NUCLEOTIDE SEQUENCE [LARGE SCALE GENOMIC DNA]</scope>
    <source>
        <strain evidence="3">W79</strain>
    </source>
</reference>
<organism evidence="2 3">
    <name type="scientific">Mesoterricola silvestris</name>
    <dbReference type="NCBI Taxonomy" id="2927979"/>
    <lineage>
        <taxon>Bacteria</taxon>
        <taxon>Pseudomonadati</taxon>
        <taxon>Acidobacteriota</taxon>
        <taxon>Holophagae</taxon>
        <taxon>Holophagales</taxon>
        <taxon>Holophagaceae</taxon>
        <taxon>Mesoterricola</taxon>
    </lineage>
</organism>
<dbReference type="Proteomes" id="UP001238179">
    <property type="component" value="Chromosome"/>
</dbReference>
<dbReference type="Pfam" id="PF00111">
    <property type="entry name" value="Fer2"/>
    <property type="match status" value="1"/>
</dbReference>
<dbReference type="InterPro" id="IPR001041">
    <property type="entry name" value="2Fe-2S_ferredoxin-type"/>
</dbReference>
<keyword evidence="3" id="KW-1185">Reference proteome</keyword>
<protein>
    <recommendedName>
        <fullName evidence="1">2Fe-2S ferredoxin-type domain-containing protein</fullName>
    </recommendedName>
</protein>
<dbReference type="PROSITE" id="PS51085">
    <property type="entry name" value="2FE2S_FER_2"/>
    <property type="match status" value="1"/>
</dbReference>
<accession>A0AA48K998</accession>
<dbReference type="CDD" id="cd00207">
    <property type="entry name" value="fer2"/>
    <property type="match status" value="1"/>
</dbReference>
<evidence type="ECO:0000313" key="3">
    <source>
        <dbReference type="Proteomes" id="UP001238179"/>
    </source>
</evidence>
<gene>
    <name evidence="2" type="ORF">METEAL_20640</name>
</gene>
<dbReference type="Gene3D" id="3.10.20.30">
    <property type="match status" value="1"/>
</dbReference>
<evidence type="ECO:0000313" key="2">
    <source>
        <dbReference type="EMBL" id="BDU72890.1"/>
    </source>
</evidence>
<evidence type="ECO:0000259" key="1">
    <source>
        <dbReference type="PROSITE" id="PS51085"/>
    </source>
</evidence>
<dbReference type="KEGG" id="msil:METEAL_20640"/>